<dbReference type="InterPro" id="IPR006118">
    <property type="entry name" value="Recombinase_CS"/>
</dbReference>
<dbReference type="KEGG" id="nsp:BMF81_01541"/>
<dbReference type="GO" id="GO:0006355">
    <property type="term" value="P:regulation of DNA-templated transcription"/>
    <property type="evidence" value="ECO:0007669"/>
    <property type="project" value="InterPro"/>
</dbReference>
<dbReference type="PANTHER" id="PTHR36172">
    <property type="match status" value="1"/>
</dbReference>
<dbReference type="InterPro" id="IPR036162">
    <property type="entry name" value="Resolvase-like_N_sf"/>
</dbReference>
<name>A0A2S0Q665_NODSP</name>
<dbReference type="NCBIfam" id="NF033518">
    <property type="entry name" value="transpos_IS607"/>
    <property type="match status" value="1"/>
</dbReference>
<evidence type="ECO:0000313" key="6">
    <source>
        <dbReference type="EMBL" id="AVZ30205.1"/>
    </source>
</evidence>
<dbReference type="Pfam" id="PF13411">
    <property type="entry name" value="MerR_1"/>
    <property type="match status" value="1"/>
</dbReference>
<dbReference type="GO" id="GO:0000150">
    <property type="term" value="F:DNA strand exchange activity"/>
    <property type="evidence" value="ECO:0007669"/>
    <property type="project" value="InterPro"/>
</dbReference>
<dbReference type="AlphaFoldDB" id="A0A2S0Q665"/>
<proteinExistence type="predicted"/>
<evidence type="ECO:0000313" key="7">
    <source>
        <dbReference type="EMBL" id="AVZ30644.1"/>
    </source>
</evidence>
<dbReference type="PROSITE" id="PS50937">
    <property type="entry name" value="HTH_MERR_2"/>
    <property type="match status" value="1"/>
</dbReference>
<dbReference type="Pfam" id="PF00239">
    <property type="entry name" value="Resolvase"/>
    <property type="match status" value="1"/>
</dbReference>
<dbReference type="Gene3D" id="1.10.287.2170">
    <property type="match status" value="1"/>
</dbReference>
<evidence type="ECO:0000256" key="3">
    <source>
        <dbReference type="ARBA" id="ARBA00023172"/>
    </source>
</evidence>
<gene>
    <name evidence="6" type="primary">racA</name>
    <name evidence="7" type="synonym">racA_2</name>
    <name evidence="6" type="ORF">BMF81_01541</name>
    <name evidence="7" type="ORF">BMF81_02464</name>
</gene>
<dbReference type="KEGG" id="nsp:BMF81_02464"/>
<protein>
    <submittedName>
        <fullName evidence="6">Chromosome-anchoring protein RacA</fullName>
    </submittedName>
</protein>
<accession>A0A2S0Q665</accession>
<dbReference type="InterPro" id="IPR009061">
    <property type="entry name" value="DNA-bd_dom_put_sf"/>
</dbReference>
<dbReference type="GO" id="GO:0003677">
    <property type="term" value="F:DNA binding"/>
    <property type="evidence" value="ECO:0007669"/>
    <property type="project" value="UniProtKB-KW"/>
</dbReference>
<dbReference type="SUPFAM" id="SSF46955">
    <property type="entry name" value="Putative DNA-binding domain"/>
    <property type="match status" value="1"/>
</dbReference>
<dbReference type="GeneID" id="78019511"/>
<evidence type="ECO:0000256" key="2">
    <source>
        <dbReference type="ARBA" id="ARBA00023125"/>
    </source>
</evidence>
<dbReference type="InterPro" id="IPR000551">
    <property type="entry name" value="MerR-type_HTH_dom"/>
</dbReference>
<dbReference type="SUPFAM" id="SSF53041">
    <property type="entry name" value="Resolvase-like"/>
    <property type="match status" value="1"/>
</dbReference>
<organism evidence="6 8">
    <name type="scientific">Nodularia spumigena UHCC 0039</name>
    <dbReference type="NCBI Taxonomy" id="1914872"/>
    <lineage>
        <taxon>Bacteria</taxon>
        <taxon>Bacillati</taxon>
        <taxon>Cyanobacteriota</taxon>
        <taxon>Cyanophyceae</taxon>
        <taxon>Nostocales</taxon>
        <taxon>Nodulariaceae</taxon>
        <taxon>Nodularia</taxon>
    </lineage>
</organism>
<feature type="active site" description="O-(5'-phospho-DNA)-serine intermediate" evidence="4">
    <location>
        <position position="66"/>
    </location>
</feature>
<reference evidence="6 8" key="1">
    <citation type="submission" date="2017-03" db="EMBL/GenBank/DDBJ databases">
        <title>Comparative genomics of the toxic Baltic Sea cyanobacteria Nodularia spumigena UHCC 0039 and its response on varying salinity.</title>
        <authorList>
            <person name="Teikari J.E."/>
        </authorList>
    </citation>
    <scope>NUCLEOTIDE SEQUENCE [LARGE SCALE GENOMIC DNA]</scope>
    <source>
        <strain evidence="6 8">UHCC 0039</strain>
    </source>
</reference>
<dbReference type="InterPro" id="IPR006119">
    <property type="entry name" value="Resolv_N"/>
</dbReference>
<keyword evidence="3" id="KW-0233">DNA recombination</keyword>
<dbReference type="EMBL" id="CP020114">
    <property type="protein sequence ID" value="AVZ30644.1"/>
    <property type="molecule type" value="Genomic_DNA"/>
</dbReference>
<dbReference type="InterPro" id="IPR051491">
    <property type="entry name" value="Recombinase/Transposase-rel"/>
</dbReference>
<dbReference type="CDD" id="cd04762">
    <property type="entry name" value="HTH_MerR-trunc"/>
    <property type="match status" value="1"/>
</dbReference>
<dbReference type="SMART" id="SM00857">
    <property type="entry name" value="Resolvase"/>
    <property type="match status" value="1"/>
</dbReference>
<dbReference type="PROSITE" id="PS00397">
    <property type="entry name" value="RECOMBINASES_1"/>
    <property type="match status" value="1"/>
</dbReference>
<dbReference type="EMBL" id="CP020114">
    <property type="protein sequence ID" value="AVZ30205.1"/>
    <property type="molecule type" value="Genomic_DNA"/>
</dbReference>
<keyword evidence="1" id="KW-0229">DNA integration</keyword>
<dbReference type="FunFam" id="3.40.50.1390:FF:000002">
    <property type="entry name" value="ORF1 in transposon ISC1904"/>
    <property type="match status" value="1"/>
</dbReference>
<evidence type="ECO:0000256" key="1">
    <source>
        <dbReference type="ARBA" id="ARBA00022908"/>
    </source>
</evidence>
<dbReference type="PANTHER" id="PTHR36172:SF1">
    <property type="entry name" value="RESOLVASE-RELATED"/>
    <property type="match status" value="1"/>
</dbReference>
<sequence length="216" mass="24911">MFKPHEFAEKIGVSVKTLQRWDNSGKLPAKRTPSGHRFYTENDLLIIQGLKPTEQHRKNIVYCRVSSNGQKPELRNQITAMETFCLNRGLAVDEWVSEIGGGLNFKRKKFLSIMMSMLQGEIAIIVIAHKDRMCRFAFEFIQELSNSVNCEIIVANQESLSPQQELVEDLMAIIHCFYCRLYGLRNYSKEIKTNLKNAIDKPVHDMAELDKQEIQC</sequence>
<dbReference type="Gene3D" id="1.10.1660.10">
    <property type="match status" value="1"/>
</dbReference>
<evidence type="ECO:0000256" key="4">
    <source>
        <dbReference type="PROSITE-ProRule" id="PRU10137"/>
    </source>
</evidence>
<evidence type="ECO:0000313" key="8">
    <source>
        <dbReference type="Proteomes" id="UP000244056"/>
    </source>
</evidence>
<dbReference type="Gene3D" id="3.40.50.1390">
    <property type="entry name" value="Resolvase, N-terminal catalytic domain"/>
    <property type="match status" value="1"/>
</dbReference>
<feature type="domain" description="HTH merR-type" evidence="5">
    <location>
        <begin position="1"/>
        <end position="51"/>
    </location>
</feature>
<dbReference type="Proteomes" id="UP000244056">
    <property type="component" value="Chromosome"/>
</dbReference>
<dbReference type="InterPro" id="IPR048046">
    <property type="entry name" value="Transpos_IS607"/>
</dbReference>
<dbReference type="RefSeq" id="WP_006197530.1">
    <property type="nucleotide sequence ID" value="NZ_CAWNZE010000001.1"/>
</dbReference>
<keyword evidence="2" id="KW-0238">DNA-binding</keyword>
<evidence type="ECO:0000259" key="5">
    <source>
        <dbReference type="PROSITE" id="PS50937"/>
    </source>
</evidence>
<dbReference type="GO" id="GO:0015074">
    <property type="term" value="P:DNA integration"/>
    <property type="evidence" value="ECO:0007669"/>
    <property type="project" value="UniProtKB-KW"/>
</dbReference>
<dbReference type="SMART" id="SM00422">
    <property type="entry name" value="HTH_MERR"/>
    <property type="match status" value="1"/>
</dbReference>